<evidence type="ECO:0000313" key="2">
    <source>
        <dbReference type="EMBL" id="KZS03370.1"/>
    </source>
</evidence>
<keyword evidence="3" id="KW-1185">Reference proteome</keyword>
<feature type="region of interest" description="Disordered" evidence="1">
    <location>
        <begin position="20"/>
        <end position="45"/>
    </location>
</feature>
<sequence length="104" mass="10600">MDAAIAVQLAPSPFLTAQEKEKLCKSPAAPPVSSQPGGPPPMDTAISVQLAPSPHLTAQEKAKLCKSRVGPPARSQASLMVTVLKAGLKPTTSRSAADSSQPSS</sequence>
<comment type="caution">
    <text evidence="2">The sequence shown here is derived from an EMBL/GenBank/DDBJ whole genome shotgun (WGS) entry which is preliminary data.</text>
</comment>
<dbReference type="Proteomes" id="UP000076858">
    <property type="component" value="Unassembled WGS sequence"/>
</dbReference>
<proteinExistence type="predicted"/>
<accession>A0A164KLI4</accession>
<dbReference type="AlphaFoldDB" id="A0A164KLI4"/>
<name>A0A164KLI4_9CRUS</name>
<evidence type="ECO:0000256" key="1">
    <source>
        <dbReference type="SAM" id="MobiDB-lite"/>
    </source>
</evidence>
<reference evidence="2 3" key="1">
    <citation type="submission" date="2016-03" db="EMBL/GenBank/DDBJ databases">
        <title>EvidentialGene: Evidence-directed Construction of Genes on Genomes.</title>
        <authorList>
            <person name="Gilbert D.G."/>
            <person name="Choi J.-H."/>
            <person name="Mockaitis K."/>
            <person name="Colbourne J."/>
            <person name="Pfrender M."/>
        </authorList>
    </citation>
    <scope>NUCLEOTIDE SEQUENCE [LARGE SCALE GENOMIC DNA]</scope>
    <source>
        <strain evidence="2 3">Xinb3</strain>
        <tissue evidence="2">Complete organism</tissue>
    </source>
</reference>
<gene>
    <name evidence="2" type="ORF">APZ42_033916</name>
</gene>
<evidence type="ECO:0000313" key="3">
    <source>
        <dbReference type="Proteomes" id="UP000076858"/>
    </source>
</evidence>
<dbReference type="EMBL" id="LRGB01003289">
    <property type="protein sequence ID" value="KZS03370.1"/>
    <property type="molecule type" value="Genomic_DNA"/>
</dbReference>
<organism evidence="2 3">
    <name type="scientific">Daphnia magna</name>
    <dbReference type="NCBI Taxonomy" id="35525"/>
    <lineage>
        <taxon>Eukaryota</taxon>
        <taxon>Metazoa</taxon>
        <taxon>Ecdysozoa</taxon>
        <taxon>Arthropoda</taxon>
        <taxon>Crustacea</taxon>
        <taxon>Branchiopoda</taxon>
        <taxon>Diplostraca</taxon>
        <taxon>Cladocera</taxon>
        <taxon>Anomopoda</taxon>
        <taxon>Daphniidae</taxon>
        <taxon>Daphnia</taxon>
    </lineage>
</organism>
<protein>
    <submittedName>
        <fullName evidence="2">Uncharacterized protein</fullName>
    </submittedName>
</protein>